<feature type="compositionally biased region" description="Polar residues" evidence="8">
    <location>
        <begin position="958"/>
        <end position="969"/>
    </location>
</feature>
<evidence type="ECO:0000259" key="10">
    <source>
        <dbReference type="SMART" id="SM01368"/>
    </source>
</evidence>
<comment type="caution">
    <text evidence="11">The sequence shown here is derived from an EMBL/GenBank/DDBJ whole genome shotgun (WGS) entry which is preliminary data.</text>
</comment>
<evidence type="ECO:0000256" key="1">
    <source>
        <dbReference type="ARBA" id="ARBA00004123"/>
    </source>
</evidence>
<evidence type="ECO:0000256" key="8">
    <source>
        <dbReference type="SAM" id="MobiDB-lite"/>
    </source>
</evidence>
<keyword evidence="4" id="KW-0805">Transcription regulation</keyword>
<keyword evidence="6" id="KW-0539">Nucleus</keyword>
<dbReference type="InterPro" id="IPR024599">
    <property type="entry name" value="RB_N"/>
</dbReference>
<dbReference type="GO" id="GO:0000977">
    <property type="term" value="F:RNA polymerase II transcription regulatory region sequence-specific DNA binding"/>
    <property type="evidence" value="ECO:0007669"/>
    <property type="project" value="TreeGrafter"/>
</dbReference>
<proteinExistence type="inferred from homology"/>
<evidence type="ECO:0000256" key="3">
    <source>
        <dbReference type="ARBA" id="ARBA00022491"/>
    </source>
</evidence>
<keyword evidence="7" id="KW-0131">Cell cycle</keyword>
<feature type="domain" description="Retinoblastoma-associated protein A-box" evidence="10">
    <location>
        <begin position="373"/>
        <end position="568"/>
    </location>
</feature>
<gene>
    <name evidence="11" type="ORF">B5V51_2325</name>
</gene>
<dbReference type="AlphaFoldDB" id="A0A2A4KAP4"/>
<feature type="region of interest" description="Disordered" evidence="8">
    <location>
        <begin position="805"/>
        <end position="881"/>
    </location>
</feature>
<name>A0A2A4KAP4_HELVI</name>
<evidence type="ECO:0000256" key="7">
    <source>
        <dbReference type="ARBA" id="ARBA00023306"/>
    </source>
</evidence>
<dbReference type="STRING" id="7102.A0A2A4KAP4"/>
<evidence type="ECO:0000256" key="5">
    <source>
        <dbReference type="ARBA" id="ARBA00023163"/>
    </source>
</evidence>
<feature type="region of interest" description="Disordered" evidence="8">
    <location>
        <begin position="908"/>
        <end position="1001"/>
    </location>
</feature>
<keyword evidence="3" id="KW-0678">Repressor</keyword>
<dbReference type="Pfam" id="PF01857">
    <property type="entry name" value="RB_B"/>
    <property type="match status" value="1"/>
</dbReference>
<evidence type="ECO:0008006" key="12">
    <source>
        <dbReference type="Google" id="ProtNLM"/>
    </source>
</evidence>
<dbReference type="GO" id="GO:0000785">
    <property type="term" value="C:chromatin"/>
    <property type="evidence" value="ECO:0007669"/>
    <property type="project" value="TreeGrafter"/>
</dbReference>
<feature type="region of interest" description="Disordered" evidence="8">
    <location>
        <begin position="630"/>
        <end position="658"/>
    </location>
</feature>
<feature type="compositionally biased region" description="Polar residues" evidence="8">
    <location>
        <begin position="912"/>
        <end position="940"/>
    </location>
</feature>
<evidence type="ECO:0000256" key="4">
    <source>
        <dbReference type="ARBA" id="ARBA00023015"/>
    </source>
</evidence>
<comment type="similarity">
    <text evidence="2">Belongs to the retinoblastoma protein (RB) family.</text>
</comment>
<reference evidence="11" key="1">
    <citation type="submission" date="2017-09" db="EMBL/GenBank/DDBJ databases">
        <title>Contemporary evolution of a Lepidopteran species, Heliothis virescens, in response to modern agricultural practices.</title>
        <authorList>
            <person name="Fritz M.L."/>
            <person name="Deyonke A.M."/>
            <person name="Papanicolaou A."/>
            <person name="Micinski S."/>
            <person name="Westbrook J."/>
            <person name="Gould F."/>
        </authorList>
    </citation>
    <scope>NUCLEOTIDE SEQUENCE [LARGE SCALE GENOMIC DNA]</scope>
    <source>
        <strain evidence="11">HvINT-</strain>
        <tissue evidence="11">Whole body</tissue>
    </source>
</reference>
<organism evidence="11">
    <name type="scientific">Heliothis virescens</name>
    <name type="common">Tobacco budworm moth</name>
    <dbReference type="NCBI Taxonomy" id="7102"/>
    <lineage>
        <taxon>Eukaryota</taxon>
        <taxon>Metazoa</taxon>
        <taxon>Ecdysozoa</taxon>
        <taxon>Arthropoda</taxon>
        <taxon>Hexapoda</taxon>
        <taxon>Insecta</taxon>
        <taxon>Pterygota</taxon>
        <taxon>Neoptera</taxon>
        <taxon>Endopterygota</taxon>
        <taxon>Lepidoptera</taxon>
        <taxon>Glossata</taxon>
        <taxon>Ditrysia</taxon>
        <taxon>Noctuoidea</taxon>
        <taxon>Noctuidae</taxon>
        <taxon>Heliothinae</taxon>
        <taxon>Heliothis</taxon>
    </lineage>
</organism>
<dbReference type="Pfam" id="PF01858">
    <property type="entry name" value="RB_A"/>
    <property type="match status" value="1"/>
</dbReference>
<dbReference type="PANTHER" id="PTHR13742">
    <property type="entry name" value="RETINOBLASTOMA-ASSOCIATED PROTEIN RB -RELATED"/>
    <property type="match status" value="1"/>
</dbReference>
<evidence type="ECO:0000256" key="6">
    <source>
        <dbReference type="ARBA" id="ARBA00023242"/>
    </source>
</evidence>
<dbReference type="InterPro" id="IPR036915">
    <property type="entry name" value="Cyclin-like_sf"/>
</dbReference>
<accession>A0A2A4KAP4</accession>
<dbReference type="Pfam" id="PF11934">
    <property type="entry name" value="DUF3452"/>
    <property type="match status" value="1"/>
</dbReference>
<dbReference type="GO" id="GO:0030154">
    <property type="term" value="P:cell differentiation"/>
    <property type="evidence" value="ECO:0007669"/>
    <property type="project" value="TreeGrafter"/>
</dbReference>
<dbReference type="GO" id="GO:0005634">
    <property type="term" value="C:nucleus"/>
    <property type="evidence" value="ECO:0007669"/>
    <property type="project" value="UniProtKB-SubCell"/>
</dbReference>
<dbReference type="SMART" id="SM01367">
    <property type="entry name" value="DUF3452"/>
    <property type="match status" value="1"/>
</dbReference>
<dbReference type="SUPFAM" id="SSF47954">
    <property type="entry name" value="Cyclin-like"/>
    <property type="match status" value="2"/>
</dbReference>
<dbReference type="GO" id="GO:0005667">
    <property type="term" value="C:transcription regulator complex"/>
    <property type="evidence" value="ECO:0007669"/>
    <property type="project" value="TreeGrafter"/>
</dbReference>
<protein>
    <recommendedName>
        <fullName evidence="12">Retinoblastoma-associated protein A-box domain-containing protein</fullName>
    </recommendedName>
</protein>
<feature type="domain" description="Retinoblastoma-associated protein N-terminal" evidence="9">
    <location>
        <begin position="64"/>
        <end position="207"/>
    </location>
</feature>
<sequence>MSKLDDSEDSWIATMDTLCSDLNVDPVAAKKSKESFLEIKRNYSLDGDALHWMACALYVACRTSITPTVQSGTAVEGNCVSLTKLLRLCNISLIQFFKKIKNWMEMASMSTEFRDRISHLEHKFAVSTVLYRNFQPIFQEIFSGLTNEPMKASTKRRPKTQPCTTNALFEFTWCLYICVKGEFHKSAHDLVDMYHLLLACLDFVFGNAFMDRRIDLINPAFKGLPSDWLKDDFKLPSTTPCIMSALCEIKNGLLVDAAATKEYCWKPVLKSFFEKQILKGDIEELSGVLEVGTFDQNLKSLNNLYETYVLSVGEFDERIFLGEHANEQIGTTNKVSGDEISQVIATFGPSNRACTETPLTGRRYLARRGEELTPVSEAKNSLARLAGYLRQAKAQPSRDLLKLFADCNVNIEAINTNLVQPCKKWTEKFASSLKETNSAFSNETISLRCNMVTCLYYKVFEHIIREEHRKKPQVSLNMLLTQETYQLAVYACCTEIVLHAYGVHSLKFPRVLQIYGLSAFHFYKIIELVVQAVVEKLSRDVIKHLNAVEEEVLESLVWTSDSPLWDQLSKTPVPASQDVKVHDSPHRRNGLQSPVSAAIDRYLSPIADQAKKQLFKDPIKPGQSLLATNNAPARQEASTSQPTPSSSNGDSNPSTPKKTNNSLILFFRKFYSLAVVRINDLCTRLRLTDEELKRKIWTCLEYSLMHQTQLMRDRHLDQILMCTVYVICRVSNNPTNQVERTFAEIMRCYRQRPLADNHVYRSVLIKQSQGESSPERGDLINFYNKVYVQCMQSFALRFTGKHKDNASESIPISSNTSNDTGNEAYESTSTGSRKRKAQDFECIGDENSSDLTENVSSSKRQLVHADPTQELPDTPMASGSDKLKNQISLIQMQLDFAVRHRDSLDASKDKTFNNASESIPISSNTSNDTGNEAYESTSTGSRKRKAQDFECIGDENSSDLTENVSSSKRQLVHADPTQELPDTPMASGSVLQPERATSSAG</sequence>
<dbReference type="EMBL" id="NWSH01000016">
    <property type="protein sequence ID" value="PCG80810.1"/>
    <property type="molecule type" value="Genomic_DNA"/>
</dbReference>
<evidence type="ECO:0000313" key="11">
    <source>
        <dbReference type="EMBL" id="PCG80810.1"/>
    </source>
</evidence>
<feature type="compositionally biased region" description="Polar residues" evidence="8">
    <location>
        <begin position="807"/>
        <end position="831"/>
    </location>
</feature>
<keyword evidence="5" id="KW-0804">Transcription</keyword>
<dbReference type="GO" id="GO:2000134">
    <property type="term" value="P:negative regulation of G1/S transition of mitotic cell cycle"/>
    <property type="evidence" value="ECO:0007669"/>
    <property type="project" value="TreeGrafter"/>
</dbReference>
<dbReference type="PANTHER" id="PTHR13742:SF17">
    <property type="entry name" value="RE32990P-RELATED"/>
    <property type="match status" value="1"/>
</dbReference>
<evidence type="ECO:0000256" key="2">
    <source>
        <dbReference type="ARBA" id="ARBA00009475"/>
    </source>
</evidence>
<dbReference type="Gene3D" id="1.10.472.10">
    <property type="entry name" value="Cyclin-like"/>
    <property type="match status" value="2"/>
</dbReference>
<dbReference type="InterPro" id="IPR028309">
    <property type="entry name" value="RB_fam"/>
</dbReference>
<dbReference type="SMART" id="SM01368">
    <property type="entry name" value="RB_A"/>
    <property type="match status" value="1"/>
</dbReference>
<dbReference type="InterPro" id="IPR002720">
    <property type="entry name" value="RB_A"/>
</dbReference>
<dbReference type="GO" id="GO:0006357">
    <property type="term" value="P:regulation of transcription by RNA polymerase II"/>
    <property type="evidence" value="ECO:0007669"/>
    <property type="project" value="InterPro"/>
</dbReference>
<comment type="subcellular location">
    <subcellularLocation>
        <location evidence="1">Nucleus</location>
    </subcellularLocation>
</comment>
<dbReference type="InterPro" id="IPR002719">
    <property type="entry name" value="RB_B"/>
</dbReference>
<feature type="compositionally biased region" description="Polar residues" evidence="8">
    <location>
        <begin position="849"/>
        <end position="860"/>
    </location>
</feature>
<dbReference type="Gene3D" id="1.10.472.140">
    <property type="match status" value="1"/>
</dbReference>
<evidence type="ECO:0000259" key="9">
    <source>
        <dbReference type="SMART" id="SM01367"/>
    </source>
</evidence>